<dbReference type="EMBL" id="SMGK01000002">
    <property type="protein sequence ID" value="TCK73437.1"/>
    <property type="molecule type" value="Genomic_DNA"/>
</dbReference>
<organism evidence="1 2">
    <name type="scientific">Acidipila rosea</name>
    <dbReference type="NCBI Taxonomy" id="768535"/>
    <lineage>
        <taxon>Bacteria</taxon>
        <taxon>Pseudomonadati</taxon>
        <taxon>Acidobacteriota</taxon>
        <taxon>Terriglobia</taxon>
        <taxon>Terriglobales</taxon>
        <taxon>Acidobacteriaceae</taxon>
        <taxon>Acidipila</taxon>
    </lineage>
</organism>
<reference evidence="1 2" key="1">
    <citation type="submission" date="2019-03" db="EMBL/GenBank/DDBJ databases">
        <title>Genomic Encyclopedia of Type Strains, Phase IV (KMG-IV): sequencing the most valuable type-strain genomes for metagenomic binning, comparative biology and taxonomic classification.</title>
        <authorList>
            <person name="Goeker M."/>
        </authorList>
    </citation>
    <scope>NUCLEOTIDE SEQUENCE [LARGE SCALE GENOMIC DNA]</scope>
    <source>
        <strain evidence="1 2">DSM 103428</strain>
    </source>
</reference>
<dbReference type="InterPro" id="IPR013324">
    <property type="entry name" value="RNA_pol_sigma_r3/r4-like"/>
</dbReference>
<comment type="caution">
    <text evidence="1">The sequence shown here is derived from an EMBL/GenBank/DDBJ whole genome shotgun (WGS) entry which is preliminary data.</text>
</comment>
<dbReference type="Gene3D" id="1.10.10.10">
    <property type="entry name" value="Winged helix-like DNA-binding domain superfamily/Winged helix DNA-binding domain"/>
    <property type="match status" value="1"/>
</dbReference>
<proteinExistence type="predicted"/>
<evidence type="ECO:0000313" key="2">
    <source>
        <dbReference type="Proteomes" id="UP000295210"/>
    </source>
</evidence>
<keyword evidence="2" id="KW-1185">Reference proteome</keyword>
<dbReference type="AlphaFoldDB" id="A0A4R1L861"/>
<dbReference type="OrthoDB" id="7548639at2"/>
<dbReference type="SUPFAM" id="SSF88659">
    <property type="entry name" value="Sigma3 and sigma4 domains of RNA polymerase sigma factors"/>
    <property type="match status" value="1"/>
</dbReference>
<protein>
    <recommendedName>
        <fullName evidence="3">DNA-directed RNA polymerase specialized sigma24 family protein</fullName>
    </recommendedName>
</protein>
<dbReference type="InterPro" id="IPR036388">
    <property type="entry name" value="WH-like_DNA-bd_sf"/>
</dbReference>
<evidence type="ECO:0008006" key="3">
    <source>
        <dbReference type="Google" id="ProtNLM"/>
    </source>
</evidence>
<dbReference type="RefSeq" id="WP_131992929.1">
    <property type="nucleotide sequence ID" value="NZ_SMGK01000002.1"/>
</dbReference>
<name>A0A4R1L861_9BACT</name>
<dbReference type="Proteomes" id="UP000295210">
    <property type="component" value="Unassembled WGS sequence"/>
</dbReference>
<sequence>MARALTKRKTDGTLYVRPTAIERQIDEVSSLGLLELRQRLMVADKKAGGYLQSETLVHLIRLSILENRPEVSGTVLPFLLGRCERNLNVTVSDDLRDATMVREDILGEFSELLALDVTTGSGVLDYYEVHFNSAFAALRVNVVRKALTRLKYESEPESSDLPDDDLFGQPDSLVKKLIDNLSEPPTQEWKLRGKLLLKAINQLPNKERKAVMLVHYYGYLQGSDDPSQITAATLCNCTPKTIYNRLQRAEKKLAAFKE</sequence>
<evidence type="ECO:0000313" key="1">
    <source>
        <dbReference type="EMBL" id="TCK73437.1"/>
    </source>
</evidence>
<gene>
    <name evidence="1" type="ORF">C7378_1050</name>
</gene>
<accession>A0A4R1L861</accession>